<gene>
    <name evidence="2" type="ORF">HJO_09229</name>
</gene>
<organism evidence="2 3">
    <name type="scientific">Hyphomonas johnsonii MHS-2</name>
    <dbReference type="NCBI Taxonomy" id="1280950"/>
    <lineage>
        <taxon>Bacteria</taxon>
        <taxon>Pseudomonadati</taxon>
        <taxon>Pseudomonadota</taxon>
        <taxon>Alphaproteobacteria</taxon>
        <taxon>Hyphomonadales</taxon>
        <taxon>Hyphomonadaceae</taxon>
        <taxon>Hyphomonas</taxon>
    </lineage>
</organism>
<comment type="caution">
    <text evidence="2">The sequence shown here is derived from an EMBL/GenBank/DDBJ whole genome shotgun (WGS) entry which is preliminary data.</text>
</comment>
<dbReference type="RefSeq" id="WP_051618458.1">
    <property type="nucleotide sequence ID" value="NZ_ARYK01000004.1"/>
</dbReference>
<evidence type="ECO:0000313" key="2">
    <source>
        <dbReference type="EMBL" id="KCZ92206.1"/>
    </source>
</evidence>
<sequence>MKALDKRSSYVLITLGFLFTVGAAVRFLPNNLATAESTEATASAASATATTAADPEAAASPAPAVQAIDQVCFTAETAALLAKDQEKITTQEEDLRELELTLQARQQDLENRSAELEALQASLDARWQEMQTVSDDDLVHLARMYGTMKPDQAAAIFNQMDPDFAGSFLRLMRSEQAGLILANMETRKAYAVSVKLAELNEDVRNSATPTAPPN</sequence>
<keyword evidence="1" id="KW-0175">Coiled coil</keyword>
<accession>A0A059FNV6</accession>
<dbReference type="STRING" id="1280950.HJO_09229"/>
<dbReference type="eggNOG" id="COG3334">
    <property type="taxonomic scope" value="Bacteria"/>
</dbReference>
<feature type="coiled-coil region" evidence="1">
    <location>
        <begin position="81"/>
        <end position="126"/>
    </location>
</feature>
<proteinExistence type="predicted"/>
<keyword evidence="3" id="KW-1185">Reference proteome</keyword>
<protein>
    <recommendedName>
        <fullName evidence="4">Magnesium transporter MgtE intracellular domain-containing protein</fullName>
    </recommendedName>
</protein>
<reference evidence="2 3" key="1">
    <citation type="journal article" date="2014" name="Antonie Van Leeuwenhoek">
        <title>Hyphomonas beringensis sp. nov. and Hyphomonas chukchiensis sp. nov., isolated from surface seawater of the Bering Sea and Chukchi Sea.</title>
        <authorList>
            <person name="Li C."/>
            <person name="Lai Q."/>
            <person name="Li G."/>
            <person name="Dong C."/>
            <person name="Wang J."/>
            <person name="Liao Y."/>
            <person name="Shao Z."/>
        </authorList>
    </citation>
    <scope>NUCLEOTIDE SEQUENCE [LARGE SCALE GENOMIC DNA]</scope>
    <source>
        <strain evidence="2 3">MHS-2</strain>
    </source>
</reference>
<evidence type="ECO:0008006" key="4">
    <source>
        <dbReference type="Google" id="ProtNLM"/>
    </source>
</evidence>
<name>A0A059FNV6_9PROT</name>
<dbReference type="SUPFAM" id="SSF158791">
    <property type="entry name" value="MgtE N-terminal domain-like"/>
    <property type="match status" value="1"/>
</dbReference>
<dbReference type="Proteomes" id="UP000025171">
    <property type="component" value="Unassembled WGS sequence"/>
</dbReference>
<dbReference type="OrthoDB" id="9791432at2"/>
<dbReference type="PATRIC" id="fig|1280950.3.peg.1847"/>
<evidence type="ECO:0000256" key="1">
    <source>
        <dbReference type="SAM" id="Coils"/>
    </source>
</evidence>
<dbReference type="EMBL" id="ARYK01000004">
    <property type="protein sequence ID" value="KCZ92206.1"/>
    <property type="molecule type" value="Genomic_DNA"/>
</dbReference>
<dbReference type="AlphaFoldDB" id="A0A059FNV6"/>
<evidence type="ECO:0000313" key="3">
    <source>
        <dbReference type="Proteomes" id="UP000025171"/>
    </source>
</evidence>